<proteinExistence type="predicted"/>
<keyword evidence="1" id="KW-0812">Transmembrane</keyword>
<reference evidence="3" key="1">
    <citation type="submission" date="2017-10" db="EMBL/GenBank/DDBJ databases">
        <title>Rapid genome shrinkage in a self-fertile nematode reveals novel sperm competition proteins.</title>
        <authorList>
            <person name="Yin D."/>
            <person name="Schwarz E.M."/>
            <person name="Thomas C.G."/>
            <person name="Felde R.L."/>
            <person name="Korf I.F."/>
            <person name="Cutter A.D."/>
            <person name="Schartner C.M."/>
            <person name="Ralston E.J."/>
            <person name="Meyer B.J."/>
            <person name="Haag E.S."/>
        </authorList>
    </citation>
    <scope>NUCLEOTIDE SEQUENCE [LARGE SCALE GENOMIC DNA]</scope>
    <source>
        <strain evidence="3">JU1422</strain>
    </source>
</reference>
<keyword evidence="3" id="KW-1185">Reference proteome</keyword>
<keyword evidence="1" id="KW-1133">Transmembrane helix</keyword>
<dbReference type="AlphaFoldDB" id="A0A2G5SAJ9"/>
<sequence length="123" mass="13735">MEKVNDSKMTEDELKTFVHLLKTNIFDDSSDEHVLEEHGHPSGNKSSHGGFHVFSFHLCDICQPFFFTFFTFLLSFSLLPFLVMYLGCGSATFGQKLRGVRLLVGSWSASGRKLGNGRLLVGS</sequence>
<keyword evidence="1" id="KW-0472">Membrane</keyword>
<evidence type="ECO:0000256" key="1">
    <source>
        <dbReference type="SAM" id="Phobius"/>
    </source>
</evidence>
<dbReference type="EMBL" id="PDUG01000033">
    <property type="protein sequence ID" value="PIC11942.1"/>
    <property type="molecule type" value="Genomic_DNA"/>
</dbReference>
<dbReference type="Proteomes" id="UP000230233">
    <property type="component" value="Unassembled WGS sequence"/>
</dbReference>
<feature type="transmembrane region" description="Helical" evidence="1">
    <location>
        <begin position="65"/>
        <end position="88"/>
    </location>
</feature>
<comment type="caution">
    <text evidence="2">The sequence shown here is derived from an EMBL/GenBank/DDBJ whole genome shotgun (WGS) entry which is preliminary data.</text>
</comment>
<evidence type="ECO:0000313" key="2">
    <source>
        <dbReference type="EMBL" id="PIC11942.1"/>
    </source>
</evidence>
<evidence type="ECO:0000313" key="3">
    <source>
        <dbReference type="Proteomes" id="UP000230233"/>
    </source>
</evidence>
<organism evidence="2 3">
    <name type="scientific">Caenorhabditis nigoni</name>
    <dbReference type="NCBI Taxonomy" id="1611254"/>
    <lineage>
        <taxon>Eukaryota</taxon>
        <taxon>Metazoa</taxon>
        <taxon>Ecdysozoa</taxon>
        <taxon>Nematoda</taxon>
        <taxon>Chromadorea</taxon>
        <taxon>Rhabditida</taxon>
        <taxon>Rhabditina</taxon>
        <taxon>Rhabditomorpha</taxon>
        <taxon>Rhabditoidea</taxon>
        <taxon>Rhabditidae</taxon>
        <taxon>Peloderinae</taxon>
        <taxon>Caenorhabditis</taxon>
    </lineage>
</organism>
<gene>
    <name evidence="2" type="ORF">B9Z55_028739</name>
</gene>
<protein>
    <submittedName>
        <fullName evidence="2">Uncharacterized protein</fullName>
    </submittedName>
</protein>
<accession>A0A2G5SAJ9</accession>
<name>A0A2G5SAJ9_9PELO</name>